<dbReference type="EMBL" id="MT663534">
    <property type="protein sequence ID" value="QOI90140.1"/>
    <property type="molecule type" value="Genomic_DNA"/>
</dbReference>
<keyword evidence="2" id="KW-1185">Reference proteome</keyword>
<dbReference type="Proteomes" id="UP001162120">
    <property type="component" value="Segment"/>
</dbReference>
<evidence type="ECO:0000313" key="2">
    <source>
        <dbReference type="Proteomes" id="UP001162120"/>
    </source>
</evidence>
<accession>A0A7L9AYB3</accession>
<name>A0A7L9AYB3_9VIRU</name>
<proteinExistence type="predicted"/>
<reference evidence="1" key="1">
    <citation type="submission" date="2020-06" db="EMBL/GenBank/DDBJ databases">
        <title>Lateral gene transfer of anion-conducting channel rhodopsins between green algae and giant viruses.</title>
        <authorList>
            <person name="Rozenberg A."/>
            <person name="Oppermann J."/>
            <person name="Wietek J."/>
            <person name="Fernandez Lahore R.G."/>
            <person name="Sandaa R.-A."/>
            <person name="Bratbak G."/>
            <person name="Hegemann P."/>
            <person name="Beja O."/>
        </authorList>
    </citation>
    <scope>NUCLEOTIDE SEQUENCE</scope>
    <source>
        <strain evidence="1">01B</strain>
    </source>
</reference>
<organism evidence="1 2">
    <name type="scientific">Pyramimonas orientalis virus 01B</name>
    <dbReference type="NCBI Taxonomy" id="3134525"/>
    <lineage>
        <taxon>Viruses</taxon>
        <taxon>Varidnaviria</taxon>
        <taxon>Bamfordvirae</taxon>
        <taxon>Nucleocytoviricota</taxon>
        <taxon>Megaviricetes</taxon>
        <taxon>Imitervirales</taxon>
        <taxon>Allomimiviridae</taxon>
        <taxon>Heliosvirus</taxon>
        <taxon>Heliosvirus raunefjordenense</taxon>
    </lineage>
</organism>
<gene>
    <name evidence="1" type="ORF">HWQ62_00002</name>
</gene>
<evidence type="ECO:0000313" key="1">
    <source>
        <dbReference type="EMBL" id="QOI90140.1"/>
    </source>
</evidence>
<protein>
    <submittedName>
        <fullName evidence="1">Uncharacterized protein</fullName>
    </submittedName>
</protein>
<sequence>MFHLLFPNKETITDEGVGLYWMPRLSSKVYLEVDCSEQFMSPVQGSCTKVPELSM</sequence>